<protein>
    <recommendedName>
        <fullName evidence="2">DUF8021 domain-containing protein</fullName>
    </recommendedName>
</protein>
<dbReference type="KEGG" id="psco:LY89DRAFT_672144"/>
<dbReference type="Pfam" id="PF26061">
    <property type="entry name" value="DUF8021"/>
    <property type="match status" value="1"/>
</dbReference>
<dbReference type="EMBL" id="KQ947421">
    <property type="protein sequence ID" value="KUJ13872.1"/>
    <property type="molecule type" value="Genomic_DNA"/>
</dbReference>
<sequence>MPSLRSLLLGFSVAALVASDCTRDTLKTFTDSLVAAQTKGDPTVFANVPSYSENFKTLTPKTGILATPLVIAHNRSSYDTTNCSTYTELIITDPKHPYVLGTQIRYTADASNITKMELLVTEAGDWLFNATGTYYWASKESWDTISVAKRDTRAVIQAAADAYLNIFKDKSVVVPWGTPCDRLEGGSYTGTGKATDSCDVGIPNNLDLTSRRYVIDETVGAVDVFLAFGGVSGRPDSHEFRIESGKIRYVHTLTNMRT</sequence>
<gene>
    <name evidence="3" type="ORF">LY89DRAFT_672144</name>
</gene>
<proteinExistence type="predicted"/>
<dbReference type="RefSeq" id="XP_018068227.1">
    <property type="nucleotide sequence ID" value="XM_018213263.1"/>
</dbReference>
<dbReference type="AlphaFoldDB" id="A0A194X203"/>
<dbReference type="InParanoid" id="A0A194X203"/>
<keyword evidence="4" id="KW-1185">Reference proteome</keyword>
<keyword evidence="1" id="KW-0732">Signal</keyword>
<feature type="chain" id="PRO_5008267724" description="DUF8021 domain-containing protein" evidence="1">
    <location>
        <begin position="20"/>
        <end position="258"/>
    </location>
</feature>
<evidence type="ECO:0000256" key="1">
    <source>
        <dbReference type="SAM" id="SignalP"/>
    </source>
</evidence>
<accession>A0A194X203</accession>
<evidence type="ECO:0000313" key="4">
    <source>
        <dbReference type="Proteomes" id="UP000070700"/>
    </source>
</evidence>
<feature type="signal peptide" evidence="1">
    <location>
        <begin position="1"/>
        <end position="19"/>
    </location>
</feature>
<name>A0A194X203_MOLSC</name>
<feature type="domain" description="DUF8021" evidence="2">
    <location>
        <begin position="149"/>
        <end position="254"/>
    </location>
</feature>
<evidence type="ECO:0000259" key="2">
    <source>
        <dbReference type="Pfam" id="PF26061"/>
    </source>
</evidence>
<reference evidence="3 4" key="1">
    <citation type="submission" date="2015-10" db="EMBL/GenBank/DDBJ databases">
        <title>Full genome of DAOMC 229536 Phialocephala scopiformis, a fungal endophyte of spruce producing the potent anti-insectan compound rugulosin.</title>
        <authorList>
            <consortium name="DOE Joint Genome Institute"/>
            <person name="Walker A.K."/>
            <person name="Frasz S.L."/>
            <person name="Seifert K.A."/>
            <person name="Miller J.D."/>
            <person name="Mondo S.J."/>
            <person name="Labutti K."/>
            <person name="Lipzen A."/>
            <person name="Dockter R."/>
            <person name="Kennedy M."/>
            <person name="Grigoriev I.V."/>
            <person name="Spatafora J.W."/>
        </authorList>
    </citation>
    <scope>NUCLEOTIDE SEQUENCE [LARGE SCALE GENOMIC DNA]</scope>
    <source>
        <strain evidence="3 4">CBS 120377</strain>
    </source>
</reference>
<dbReference type="GeneID" id="28822989"/>
<dbReference type="Proteomes" id="UP000070700">
    <property type="component" value="Unassembled WGS sequence"/>
</dbReference>
<dbReference type="OrthoDB" id="3504677at2759"/>
<dbReference type="STRING" id="149040.A0A194X203"/>
<organism evidence="3 4">
    <name type="scientific">Mollisia scopiformis</name>
    <name type="common">Conifer needle endophyte fungus</name>
    <name type="synonym">Phialocephala scopiformis</name>
    <dbReference type="NCBI Taxonomy" id="149040"/>
    <lineage>
        <taxon>Eukaryota</taxon>
        <taxon>Fungi</taxon>
        <taxon>Dikarya</taxon>
        <taxon>Ascomycota</taxon>
        <taxon>Pezizomycotina</taxon>
        <taxon>Leotiomycetes</taxon>
        <taxon>Helotiales</taxon>
        <taxon>Mollisiaceae</taxon>
        <taxon>Mollisia</taxon>
    </lineage>
</organism>
<dbReference type="InterPro" id="IPR058334">
    <property type="entry name" value="DUF8021"/>
</dbReference>
<evidence type="ECO:0000313" key="3">
    <source>
        <dbReference type="EMBL" id="KUJ13872.1"/>
    </source>
</evidence>